<organism evidence="2 3">
    <name type="scientific">Mortierella polycephala</name>
    <dbReference type="NCBI Taxonomy" id="41804"/>
    <lineage>
        <taxon>Eukaryota</taxon>
        <taxon>Fungi</taxon>
        <taxon>Fungi incertae sedis</taxon>
        <taxon>Mucoromycota</taxon>
        <taxon>Mortierellomycotina</taxon>
        <taxon>Mortierellomycetes</taxon>
        <taxon>Mortierellales</taxon>
        <taxon>Mortierellaceae</taxon>
        <taxon>Mortierella</taxon>
    </lineage>
</organism>
<evidence type="ECO:0000313" key="2">
    <source>
        <dbReference type="EMBL" id="KAG0254210.1"/>
    </source>
</evidence>
<dbReference type="Pfam" id="PF12697">
    <property type="entry name" value="Abhydrolase_6"/>
    <property type="match status" value="1"/>
</dbReference>
<name>A0A9P6PUB6_9FUNG</name>
<comment type="caution">
    <text evidence="2">The sequence shown here is derived from an EMBL/GenBank/DDBJ whole genome shotgun (WGS) entry which is preliminary data.</text>
</comment>
<dbReference type="OrthoDB" id="94039at2759"/>
<reference evidence="2" key="1">
    <citation type="journal article" date="2020" name="Fungal Divers.">
        <title>Resolving the Mortierellaceae phylogeny through synthesis of multi-gene phylogenetics and phylogenomics.</title>
        <authorList>
            <person name="Vandepol N."/>
            <person name="Liber J."/>
            <person name="Desiro A."/>
            <person name="Na H."/>
            <person name="Kennedy M."/>
            <person name="Barry K."/>
            <person name="Grigoriev I.V."/>
            <person name="Miller A.N."/>
            <person name="O'Donnell K."/>
            <person name="Stajich J.E."/>
            <person name="Bonito G."/>
        </authorList>
    </citation>
    <scope>NUCLEOTIDE SEQUENCE</scope>
    <source>
        <strain evidence="2">KOD948</strain>
    </source>
</reference>
<dbReference type="AlphaFoldDB" id="A0A9P6PUB6"/>
<protein>
    <recommendedName>
        <fullName evidence="1">AB hydrolase-1 domain-containing protein</fullName>
    </recommendedName>
</protein>
<dbReference type="InterPro" id="IPR050266">
    <property type="entry name" value="AB_hydrolase_sf"/>
</dbReference>
<evidence type="ECO:0000313" key="3">
    <source>
        <dbReference type="Proteomes" id="UP000726737"/>
    </source>
</evidence>
<dbReference type="SUPFAM" id="SSF53474">
    <property type="entry name" value="alpha/beta-Hydrolases"/>
    <property type="match status" value="1"/>
</dbReference>
<dbReference type="PANTHER" id="PTHR43798">
    <property type="entry name" value="MONOACYLGLYCEROL LIPASE"/>
    <property type="match status" value="1"/>
</dbReference>
<dbReference type="GO" id="GO:0016020">
    <property type="term" value="C:membrane"/>
    <property type="evidence" value="ECO:0007669"/>
    <property type="project" value="TreeGrafter"/>
</dbReference>
<proteinExistence type="predicted"/>
<dbReference type="InterPro" id="IPR029058">
    <property type="entry name" value="AB_hydrolase_fold"/>
</dbReference>
<dbReference type="EMBL" id="JAAAJA010000414">
    <property type="protein sequence ID" value="KAG0254210.1"/>
    <property type="molecule type" value="Genomic_DNA"/>
</dbReference>
<sequence length="334" mass="37578">MSTTPEFHSRFNIVNHTVPASTPRFVLSCNIYKRISTSLKDKSNNSSTPPIIFTHANGFHKEIWEPVISRLSSRWSAGDMYAFDCRNQGDSAVLNKDVIEDTFDWYSYAADILKVVDTYNLKNAIGVGHSYGASAFILAEAMRPGTFSTIVAIDPTMFPKAIYTNGTLDNHPMAQGTLRRRDTWNDREDARASLLRKRFFKAWHPEAFELYLKYGMLDVVNKDGTTGITLKCPKFQEAITFAAVGGGVNDAYERLNELDIPVHIIAGADSDINVPELVEMKVNQCKYGSVDFIEDTGHLVCLEKPEETANKISAFLDQFWDSRGDEQERPKARL</sequence>
<feature type="domain" description="AB hydrolase-1" evidence="1">
    <location>
        <begin position="51"/>
        <end position="309"/>
    </location>
</feature>
<accession>A0A9P6PUB6</accession>
<dbReference type="Gene3D" id="3.40.50.1820">
    <property type="entry name" value="alpha/beta hydrolase"/>
    <property type="match status" value="1"/>
</dbReference>
<evidence type="ECO:0000259" key="1">
    <source>
        <dbReference type="Pfam" id="PF12697"/>
    </source>
</evidence>
<dbReference type="InterPro" id="IPR000073">
    <property type="entry name" value="AB_hydrolase_1"/>
</dbReference>
<dbReference type="Proteomes" id="UP000726737">
    <property type="component" value="Unassembled WGS sequence"/>
</dbReference>
<keyword evidence="3" id="KW-1185">Reference proteome</keyword>
<gene>
    <name evidence="2" type="ORF">BG011_005898</name>
</gene>
<dbReference type="PANTHER" id="PTHR43798:SF33">
    <property type="entry name" value="HYDROLASE, PUTATIVE (AFU_ORTHOLOGUE AFUA_2G14860)-RELATED"/>
    <property type="match status" value="1"/>
</dbReference>